<evidence type="ECO:0000313" key="1">
    <source>
        <dbReference type="EMBL" id="KAK0438203.1"/>
    </source>
</evidence>
<organism evidence="1 2">
    <name type="scientific">Armillaria borealis</name>
    <dbReference type="NCBI Taxonomy" id="47425"/>
    <lineage>
        <taxon>Eukaryota</taxon>
        <taxon>Fungi</taxon>
        <taxon>Dikarya</taxon>
        <taxon>Basidiomycota</taxon>
        <taxon>Agaricomycotina</taxon>
        <taxon>Agaricomycetes</taxon>
        <taxon>Agaricomycetidae</taxon>
        <taxon>Agaricales</taxon>
        <taxon>Marasmiineae</taxon>
        <taxon>Physalacriaceae</taxon>
        <taxon>Armillaria</taxon>
    </lineage>
</organism>
<accession>A0AA39J8W7</accession>
<reference evidence="1" key="1">
    <citation type="submission" date="2023-06" db="EMBL/GenBank/DDBJ databases">
        <authorList>
            <consortium name="Lawrence Berkeley National Laboratory"/>
            <person name="Ahrendt S."/>
            <person name="Sahu N."/>
            <person name="Indic B."/>
            <person name="Wong-Bajracharya J."/>
            <person name="Merenyi Z."/>
            <person name="Ke H.-M."/>
            <person name="Monk M."/>
            <person name="Kocsube S."/>
            <person name="Drula E."/>
            <person name="Lipzen A."/>
            <person name="Balint B."/>
            <person name="Henrissat B."/>
            <person name="Andreopoulos B."/>
            <person name="Martin F.M."/>
            <person name="Harder C.B."/>
            <person name="Rigling D."/>
            <person name="Ford K.L."/>
            <person name="Foster G.D."/>
            <person name="Pangilinan J."/>
            <person name="Papanicolaou A."/>
            <person name="Barry K."/>
            <person name="LaButti K."/>
            <person name="Viragh M."/>
            <person name="Koriabine M."/>
            <person name="Yan M."/>
            <person name="Riley R."/>
            <person name="Champramary S."/>
            <person name="Plett K.L."/>
            <person name="Tsai I.J."/>
            <person name="Slot J."/>
            <person name="Sipos G."/>
            <person name="Plett J."/>
            <person name="Nagy L.G."/>
            <person name="Grigoriev I.V."/>
        </authorList>
    </citation>
    <scope>NUCLEOTIDE SEQUENCE</scope>
    <source>
        <strain evidence="1">FPL87.14</strain>
    </source>
</reference>
<evidence type="ECO:0000313" key="2">
    <source>
        <dbReference type="Proteomes" id="UP001175226"/>
    </source>
</evidence>
<dbReference type="EMBL" id="JAUEPT010000044">
    <property type="protein sequence ID" value="KAK0438203.1"/>
    <property type="molecule type" value="Genomic_DNA"/>
</dbReference>
<protein>
    <submittedName>
        <fullName evidence="1">Uncharacterized protein</fullName>
    </submittedName>
</protein>
<keyword evidence="2" id="KW-1185">Reference proteome</keyword>
<dbReference type="AlphaFoldDB" id="A0AA39J8W7"/>
<name>A0AA39J8W7_9AGAR</name>
<dbReference type="Proteomes" id="UP001175226">
    <property type="component" value="Unassembled WGS sequence"/>
</dbReference>
<gene>
    <name evidence="1" type="ORF">EV421DRAFT_1738542</name>
</gene>
<proteinExistence type="predicted"/>
<sequence length="331" mass="38197">MQVNEIHGPNNHCQECGPGGNSFKELRGHLMGELGNQTWLNPETDFLGPSISILSFFIDRMKNFAFLTNARNAEKRNRRRSMFRERKVDYPSREAETMITPWLRKRIDSRPAVIYPAGLCDHWLGGLNTINRIATKITERVFCHYLTVRRSYRISHRRLRDPNKPFALPGRGREVSGNFPVVVGRGSHKGVVWLGIQRTVAAVRLDRYFGFLSFFRVVPWYYQRKRKTKRSPEMIQTRHCSAYHGRAFLLAIDQKTRKVSALVGAGGAWSPVRSLYQTLFPSIRELVAWSCEKAYFAQRKGDGSIRSSLPPKSWVYWDPKDFSLRLSTTAT</sequence>
<comment type="caution">
    <text evidence="1">The sequence shown here is derived from an EMBL/GenBank/DDBJ whole genome shotgun (WGS) entry which is preliminary data.</text>
</comment>